<name>A0A2C6KV16_9APIC</name>
<dbReference type="Gene3D" id="1.20.58.90">
    <property type="match status" value="1"/>
</dbReference>
<dbReference type="PANTHER" id="PTHR12791">
    <property type="entry name" value="GOLGI SNARE BET1-RELATED"/>
    <property type="match status" value="1"/>
</dbReference>
<gene>
    <name evidence="12" type="ORF">CSUI_002131</name>
</gene>
<dbReference type="GeneID" id="94425544"/>
<evidence type="ECO:0000256" key="9">
    <source>
        <dbReference type="SAM" id="Coils"/>
    </source>
</evidence>
<feature type="coiled-coil region" evidence="9">
    <location>
        <begin position="170"/>
        <end position="197"/>
    </location>
</feature>
<dbReference type="GO" id="GO:0015031">
    <property type="term" value="P:protein transport"/>
    <property type="evidence" value="ECO:0007669"/>
    <property type="project" value="UniProtKB-KW"/>
</dbReference>
<feature type="non-terminal residue" evidence="12">
    <location>
        <position position="1"/>
    </location>
</feature>
<dbReference type="Gene3D" id="1.20.5.110">
    <property type="match status" value="1"/>
</dbReference>
<sequence>RQQRGFESLRRISETTKNLPPLILLLIVIIQILHHDFLSELKTLEKTVDVAERNAARFGLSAEEVQERRAFVSSQRAILDTIRSQLQKAIERENKEKRKAAENGGAGGEERMLFTSSSHLVREETTAAIFHNQQKQHQTLLLQQQDSQLEEISQSASKLHETALMINQELQDQHRMLDELDEDIDQQAAQMNFLMRRMAKILKTSSVRQLCLILWLTCIALLLFLLLIIT</sequence>
<comment type="caution">
    <text evidence="12">The sequence shown here is derived from an EMBL/GenBank/DDBJ whole genome shotgun (WGS) entry which is preliminary data.</text>
</comment>
<keyword evidence="7" id="KW-0333">Golgi apparatus</keyword>
<dbReference type="Pfam" id="PF09177">
    <property type="entry name" value="STX6_10_61_N"/>
    <property type="match status" value="1"/>
</dbReference>
<proteinExistence type="inferred from homology"/>
<dbReference type="AlphaFoldDB" id="A0A2C6KV16"/>
<reference evidence="12 13" key="1">
    <citation type="journal article" date="2017" name="Int. J. Parasitol.">
        <title>The genome of the protozoan parasite Cystoisospora suis and a reverse vaccinology approach to identify vaccine candidates.</title>
        <authorList>
            <person name="Palmieri N."/>
            <person name="Shrestha A."/>
            <person name="Ruttkowski B."/>
            <person name="Beck T."/>
            <person name="Vogl C."/>
            <person name="Tomley F."/>
            <person name="Blake D.P."/>
            <person name="Joachim A."/>
        </authorList>
    </citation>
    <scope>NUCLEOTIDE SEQUENCE [LARGE SCALE GENOMIC DNA]</scope>
    <source>
        <strain evidence="12 13">Wien I</strain>
    </source>
</reference>
<dbReference type="SUPFAM" id="SSF58038">
    <property type="entry name" value="SNARE fusion complex"/>
    <property type="match status" value="1"/>
</dbReference>
<dbReference type="RefSeq" id="XP_067925694.1">
    <property type="nucleotide sequence ID" value="XM_068062333.1"/>
</dbReference>
<organism evidence="12 13">
    <name type="scientific">Cystoisospora suis</name>
    <dbReference type="NCBI Taxonomy" id="483139"/>
    <lineage>
        <taxon>Eukaryota</taxon>
        <taxon>Sar</taxon>
        <taxon>Alveolata</taxon>
        <taxon>Apicomplexa</taxon>
        <taxon>Conoidasida</taxon>
        <taxon>Coccidia</taxon>
        <taxon>Eucoccidiorida</taxon>
        <taxon>Eimeriorina</taxon>
        <taxon>Sarcocystidae</taxon>
        <taxon>Cystoisospora</taxon>
    </lineage>
</organism>
<evidence type="ECO:0000256" key="7">
    <source>
        <dbReference type="ARBA" id="ARBA00023034"/>
    </source>
</evidence>
<comment type="subcellular location">
    <subcellularLocation>
        <location evidence="1">Golgi apparatus membrane</location>
        <topology evidence="1">Single-pass type IV membrane protein</topology>
    </subcellularLocation>
</comment>
<comment type="similarity">
    <text evidence="2">Belongs to the syntaxin family.</text>
</comment>
<dbReference type="VEuPathDB" id="ToxoDB:CSUI_002131"/>
<dbReference type="SUPFAM" id="SSF47661">
    <property type="entry name" value="t-snare proteins"/>
    <property type="match status" value="1"/>
</dbReference>
<feature type="domain" description="T-SNARE coiled-coil homology" evidence="11">
    <location>
        <begin position="139"/>
        <end position="201"/>
    </location>
</feature>
<dbReference type="InterPro" id="IPR015260">
    <property type="entry name" value="Syntaxin-6/10/61_N"/>
</dbReference>
<dbReference type="EMBL" id="MIGC01000888">
    <property type="protein sequence ID" value="PHJ24020.1"/>
    <property type="molecule type" value="Genomic_DNA"/>
</dbReference>
<dbReference type="InterPro" id="IPR010989">
    <property type="entry name" value="SNARE"/>
</dbReference>
<evidence type="ECO:0000256" key="8">
    <source>
        <dbReference type="ARBA" id="ARBA00023136"/>
    </source>
</evidence>
<dbReference type="CDD" id="cd15841">
    <property type="entry name" value="SNARE_Qc"/>
    <property type="match status" value="1"/>
</dbReference>
<evidence type="ECO:0000256" key="5">
    <source>
        <dbReference type="ARBA" id="ARBA00022927"/>
    </source>
</evidence>
<keyword evidence="4 10" id="KW-0812">Transmembrane</keyword>
<protein>
    <submittedName>
        <fullName evidence="12">Syntaxin n-terminal protein</fullName>
    </submittedName>
</protein>
<evidence type="ECO:0000256" key="3">
    <source>
        <dbReference type="ARBA" id="ARBA00022448"/>
    </source>
</evidence>
<evidence type="ECO:0000313" key="12">
    <source>
        <dbReference type="EMBL" id="PHJ24020.1"/>
    </source>
</evidence>
<evidence type="ECO:0000313" key="13">
    <source>
        <dbReference type="Proteomes" id="UP000221165"/>
    </source>
</evidence>
<feature type="transmembrane region" description="Helical" evidence="10">
    <location>
        <begin position="210"/>
        <end position="229"/>
    </location>
</feature>
<keyword evidence="5" id="KW-0653">Protein transport</keyword>
<keyword evidence="3" id="KW-0813">Transport</keyword>
<evidence type="ECO:0000259" key="11">
    <source>
        <dbReference type="PROSITE" id="PS50192"/>
    </source>
</evidence>
<evidence type="ECO:0000256" key="2">
    <source>
        <dbReference type="ARBA" id="ARBA00009063"/>
    </source>
</evidence>
<dbReference type="Proteomes" id="UP000221165">
    <property type="component" value="Unassembled WGS sequence"/>
</dbReference>
<keyword evidence="8 10" id="KW-0472">Membrane</keyword>
<accession>A0A2C6KV16</accession>
<evidence type="ECO:0000256" key="10">
    <source>
        <dbReference type="SAM" id="Phobius"/>
    </source>
</evidence>
<evidence type="ECO:0000256" key="1">
    <source>
        <dbReference type="ARBA" id="ARBA00004409"/>
    </source>
</evidence>
<evidence type="ECO:0000256" key="6">
    <source>
        <dbReference type="ARBA" id="ARBA00022989"/>
    </source>
</evidence>
<keyword evidence="9" id="KW-0175">Coiled coil</keyword>
<evidence type="ECO:0000256" key="4">
    <source>
        <dbReference type="ARBA" id="ARBA00022692"/>
    </source>
</evidence>
<dbReference type="PROSITE" id="PS50192">
    <property type="entry name" value="T_SNARE"/>
    <property type="match status" value="1"/>
</dbReference>
<keyword evidence="6 10" id="KW-1133">Transmembrane helix</keyword>
<dbReference type="GO" id="GO:0048193">
    <property type="term" value="P:Golgi vesicle transport"/>
    <property type="evidence" value="ECO:0007669"/>
    <property type="project" value="InterPro"/>
</dbReference>
<dbReference type="GO" id="GO:0000139">
    <property type="term" value="C:Golgi membrane"/>
    <property type="evidence" value="ECO:0007669"/>
    <property type="project" value="UniProtKB-SubCell"/>
</dbReference>
<dbReference type="InterPro" id="IPR000727">
    <property type="entry name" value="T_SNARE_dom"/>
</dbReference>
<dbReference type="OrthoDB" id="546861at2759"/>
<keyword evidence="13" id="KW-1185">Reference proteome</keyword>